<dbReference type="GO" id="GO:0044281">
    <property type="term" value="P:small molecule metabolic process"/>
    <property type="evidence" value="ECO:0007669"/>
    <property type="project" value="UniProtKB-ARBA"/>
</dbReference>
<feature type="chain" id="PRO_5044836822" description="glycine--tRNA ligase" evidence="9">
    <location>
        <begin position="21"/>
        <end position="608"/>
    </location>
</feature>
<protein>
    <recommendedName>
        <fullName evidence="2">glycine--tRNA ligase</fullName>
        <ecNumber evidence="2">6.1.1.14</ecNumber>
    </recommendedName>
</protein>
<name>A0ABD3MA11_9STRA</name>
<keyword evidence="9" id="KW-0732">Signal</keyword>
<dbReference type="GO" id="GO:0005524">
    <property type="term" value="F:ATP binding"/>
    <property type="evidence" value="ECO:0007669"/>
    <property type="project" value="UniProtKB-KW"/>
</dbReference>
<dbReference type="NCBIfam" id="NF003211">
    <property type="entry name" value="PRK04173.1"/>
    <property type="match status" value="1"/>
</dbReference>
<dbReference type="Gene3D" id="3.40.50.800">
    <property type="entry name" value="Anticodon-binding domain"/>
    <property type="match status" value="1"/>
</dbReference>
<keyword evidence="8" id="KW-0030">Aminoacyl-tRNA synthetase</keyword>
<dbReference type="Proteomes" id="UP001530293">
    <property type="component" value="Unassembled WGS sequence"/>
</dbReference>
<evidence type="ECO:0000256" key="9">
    <source>
        <dbReference type="SAM" id="SignalP"/>
    </source>
</evidence>
<dbReference type="CDD" id="cd00858">
    <property type="entry name" value="GlyRS_anticodon"/>
    <property type="match status" value="1"/>
</dbReference>
<dbReference type="CDD" id="cd00774">
    <property type="entry name" value="GlyRS-like_core"/>
    <property type="match status" value="1"/>
</dbReference>
<dbReference type="PRINTS" id="PR01043">
    <property type="entry name" value="TRNASYNTHGLY"/>
</dbReference>
<dbReference type="SUPFAM" id="SSF52954">
    <property type="entry name" value="Class II aaRS ABD-related"/>
    <property type="match status" value="1"/>
</dbReference>
<evidence type="ECO:0000256" key="7">
    <source>
        <dbReference type="ARBA" id="ARBA00022917"/>
    </source>
</evidence>
<keyword evidence="6" id="KW-0067">ATP-binding</keyword>
<dbReference type="InterPro" id="IPR033731">
    <property type="entry name" value="GlyRS-like_core"/>
</dbReference>
<dbReference type="InterPro" id="IPR036621">
    <property type="entry name" value="Anticodon-bd_dom_sf"/>
</dbReference>
<dbReference type="HAMAP" id="MF_00253_B">
    <property type="entry name" value="Gly_tRNA_synth_B"/>
    <property type="match status" value="1"/>
</dbReference>
<dbReference type="EC" id="6.1.1.14" evidence="2"/>
<dbReference type="InterPro" id="IPR022961">
    <property type="entry name" value="Gly_tRNA_ligase_bac"/>
</dbReference>
<evidence type="ECO:0000256" key="8">
    <source>
        <dbReference type="ARBA" id="ARBA00023146"/>
    </source>
</evidence>
<keyword evidence="12" id="KW-1185">Reference proteome</keyword>
<dbReference type="InterPro" id="IPR004154">
    <property type="entry name" value="Anticodon-bd"/>
</dbReference>
<dbReference type="EMBL" id="JALLBG020000200">
    <property type="protein sequence ID" value="KAL3759566.1"/>
    <property type="molecule type" value="Genomic_DNA"/>
</dbReference>
<dbReference type="FunFam" id="3.40.50.800:FF:000002">
    <property type="entry name" value="Glycine--tRNA ligase"/>
    <property type="match status" value="1"/>
</dbReference>
<sequence length="608" mass="68209">MPNYSYRSFITLLSLLSTLGRQQHQRQYAAVAFGLGQHAIRRHARTAAVTAAATNRRHAMTSFHRGISSSAIRSTAEASDVAVTSSSSSDDADTSSTATTTTNLKMEDIVSLCKRRGIIFPSSEIYNGFAGFFDYGPLGSELKKNVKDAFWKNFVQCREDIVGIDSSIVHNPTTWQSSGHLDGFSDPMVDCKETKLRYRADQLYCAPIIVEEEDSNEEVVVGYVCVMEGNDADMISSATNQAKKLLKEQDKKSSKLKPFVFTDLTQVSEDVMTQVPSPGSGKPTLTMPRDFNLMFQTNVGAMQDASSVAYLRPETAQGIFINFKNVLGTSRLKLPFGIAQIGKAFRNEITPRNFIFRSREFEQMEIEYFIPPGDDVWQPYHNKWISDSKEFLLSVGLKEELMGYDVHEGDGLAHYARACTDITFRFPFGVQELMGIAARGDFDLRSHTEGSGKALDYFDEETKEKFIPHVIEPSLGVDRLILALICSAYAEDEVNGEKRNYLSFHPSIAPVKVAVLPLVKNKEPLVKVARELFEKLQRRWNVSWDMTGAIGRRYRRADEVGVPFCVTVDFETIEEDGAVTIRDRDSTEQVRIPMDEVIPYLSKMIDGH</sequence>
<dbReference type="InterPro" id="IPR045864">
    <property type="entry name" value="aa-tRNA-synth_II/BPL/LPL"/>
</dbReference>
<evidence type="ECO:0000259" key="10">
    <source>
        <dbReference type="PROSITE" id="PS50862"/>
    </source>
</evidence>
<keyword evidence="3" id="KW-0963">Cytoplasm</keyword>
<keyword evidence="4" id="KW-0436">Ligase</keyword>
<dbReference type="Gene3D" id="3.30.930.10">
    <property type="entry name" value="Bira Bifunctional Protein, Domain 2"/>
    <property type="match status" value="1"/>
</dbReference>
<dbReference type="GO" id="GO:0004820">
    <property type="term" value="F:glycine-tRNA ligase activity"/>
    <property type="evidence" value="ECO:0007669"/>
    <property type="project" value="UniProtKB-EC"/>
</dbReference>
<dbReference type="InterPro" id="IPR002315">
    <property type="entry name" value="tRNA-synt_gly"/>
</dbReference>
<dbReference type="InterPro" id="IPR002314">
    <property type="entry name" value="aa-tRNA-synt_IIb"/>
</dbReference>
<comment type="caution">
    <text evidence="11">The sequence shown here is derived from an EMBL/GenBank/DDBJ whole genome shotgun (WGS) entry which is preliminary data.</text>
</comment>
<feature type="signal peptide" evidence="9">
    <location>
        <begin position="1"/>
        <end position="20"/>
    </location>
</feature>
<dbReference type="PANTHER" id="PTHR10745">
    <property type="entry name" value="GLYCYL-TRNA SYNTHETASE/DNA POLYMERASE SUBUNIT GAMMA-2"/>
    <property type="match status" value="1"/>
</dbReference>
<dbReference type="SUPFAM" id="SSF55681">
    <property type="entry name" value="Class II aaRS and biotin synthetases"/>
    <property type="match status" value="1"/>
</dbReference>
<evidence type="ECO:0000313" key="12">
    <source>
        <dbReference type="Proteomes" id="UP001530293"/>
    </source>
</evidence>
<evidence type="ECO:0000256" key="5">
    <source>
        <dbReference type="ARBA" id="ARBA00022741"/>
    </source>
</evidence>
<evidence type="ECO:0000256" key="1">
    <source>
        <dbReference type="ARBA" id="ARBA00008226"/>
    </source>
</evidence>
<evidence type="ECO:0000313" key="11">
    <source>
        <dbReference type="EMBL" id="KAL3759566.1"/>
    </source>
</evidence>
<evidence type="ECO:0000256" key="3">
    <source>
        <dbReference type="ARBA" id="ARBA00022490"/>
    </source>
</evidence>
<reference evidence="11 12" key="1">
    <citation type="submission" date="2024-10" db="EMBL/GenBank/DDBJ databases">
        <title>Updated reference genomes for cyclostephanoid diatoms.</title>
        <authorList>
            <person name="Roberts W.R."/>
            <person name="Alverson A.J."/>
        </authorList>
    </citation>
    <scope>NUCLEOTIDE SEQUENCE [LARGE SCALE GENOMIC DNA]</scope>
    <source>
        <strain evidence="11 12">AJA232-27</strain>
    </source>
</reference>
<accession>A0ABD3MA11</accession>
<proteinExistence type="inferred from homology"/>
<dbReference type="InterPro" id="IPR006195">
    <property type="entry name" value="aa-tRNA-synth_II"/>
</dbReference>
<dbReference type="Pfam" id="PF03129">
    <property type="entry name" value="HGTP_anticodon"/>
    <property type="match status" value="1"/>
</dbReference>
<keyword evidence="5" id="KW-0547">Nucleotide-binding</keyword>
<dbReference type="Pfam" id="PF00587">
    <property type="entry name" value="tRNA-synt_2b"/>
    <property type="match status" value="1"/>
</dbReference>
<dbReference type="NCBIfam" id="TIGR00389">
    <property type="entry name" value="glyS_dimeric"/>
    <property type="match status" value="1"/>
</dbReference>
<dbReference type="PROSITE" id="PS50862">
    <property type="entry name" value="AA_TRNA_LIGASE_II"/>
    <property type="match status" value="1"/>
</dbReference>
<comment type="similarity">
    <text evidence="1">Belongs to the class-II aminoacyl-tRNA synthetase family.</text>
</comment>
<dbReference type="InterPro" id="IPR027031">
    <property type="entry name" value="Gly-tRNA_synthase/POLG2"/>
</dbReference>
<organism evidence="11 12">
    <name type="scientific">Discostella pseudostelligera</name>
    <dbReference type="NCBI Taxonomy" id="259834"/>
    <lineage>
        <taxon>Eukaryota</taxon>
        <taxon>Sar</taxon>
        <taxon>Stramenopiles</taxon>
        <taxon>Ochrophyta</taxon>
        <taxon>Bacillariophyta</taxon>
        <taxon>Coscinodiscophyceae</taxon>
        <taxon>Thalassiosirophycidae</taxon>
        <taxon>Stephanodiscales</taxon>
        <taxon>Stephanodiscaceae</taxon>
        <taxon>Discostella</taxon>
    </lineage>
</organism>
<keyword evidence="7" id="KW-0648">Protein biosynthesis</keyword>
<evidence type="ECO:0000256" key="4">
    <source>
        <dbReference type="ARBA" id="ARBA00022598"/>
    </source>
</evidence>
<dbReference type="PANTHER" id="PTHR10745:SF8">
    <property type="entry name" value="DNA POLYMERASE SUBUNIT GAMMA-2, MITOCHONDRIAL"/>
    <property type="match status" value="1"/>
</dbReference>
<dbReference type="GO" id="GO:0006412">
    <property type="term" value="P:translation"/>
    <property type="evidence" value="ECO:0007669"/>
    <property type="project" value="UniProtKB-KW"/>
</dbReference>
<feature type="domain" description="Aminoacyl-transfer RNA synthetases class-II family profile" evidence="10">
    <location>
        <begin position="283"/>
        <end position="506"/>
    </location>
</feature>
<evidence type="ECO:0000256" key="6">
    <source>
        <dbReference type="ARBA" id="ARBA00022840"/>
    </source>
</evidence>
<gene>
    <name evidence="11" type="ORF">ACHAWU_000865</name>
</gene>
<dbReference type="AlphaFoldDB" id="A0ABD3MA11"/>
<dbReference type="GO" id="GO:0005737">
    <property type="term" value="C:cytoplasm"/>
    <property type="evidence" value="ECO:0007669"/>
    <property type="project" value="UniProtKB-ARBA"/>
</dbReference>
<evidence type="ECO:0000256" key="2">
    <source>
        <dbReference type="ARBA" id="ARBA00012829"/>
    </source>
</evidence>